<dbReference type="RefSeq" id="WP_132645879.1">
    <property type="nucleotide sequence ID" value="NZ_CP181386.1"/>
</dbReference>
<dbReference type="Pfam" id="PF01507">
    <property type="entry name" value="PAPS_reduct"/>
    <property type="match status" value="1"/>
</dbReference>
<comment type="caution">
    <text evidence="2">The sequence shown here is derived from an EMBL/GenBank/DDBJ whole genome shotgun (WGS) entry which is preliminary data.</text>
</comment>
<sequence>MDHLPASREDILRIYQGDARPWVIGYSGGKDSTAVTRLVFEALAALPPERRTKPVFVVSSDTLVETPLVVDLIRQTLDQMRHAARDQGLPIEVAEPVTPKVSETFWVNLIGKGYPAPTRQFRWCTERMKIDPVSEFITDKVAQYGEVVVVLGSRMQESASRAQVMKRHRIDGSRLARHAGLVNAYVFTPIDEWSADDVWEYLFSGPAPWGADHQALFDLYKGSNAGECPLVIDTSTPSCGNSRFGCWTCTVVQKDRAMDGLIESGHTWMVPLRDFRNLLFSTTDPQRKGEFRNARRRDGSVTVHLKADKAGGEVEEKHVLGPYRLEFRKQLLRQLLENQKLVNEHNPGSPYELITKPELEQIRIEWRLDPNEPDWEDSVPRIYREVFGSDLAWDLNDDFIFTGVEAALLDRLCADHQLPKELFMKLLELEMSFEGYARRSNLQRDLRALLTRDWSSEKAAIAAAGDRKRSQSYFELKEQQLQKRYADYGKVLGDAA</sequence>
<dbReference type="PANTHER" id="PTHR43196:SF2">
    <property type="entry name" value="PHOSPHOADENOSINE PHOSPHOSULFATE REDUCTASE"/>
    <property type="match status" value="1"/>
</dbReference>
<dbReference type="AlphaFoldDB" id="A0A4R2M9M9"/>
<protein>
    <submittedName>
        <fullName evidence="2">DNA sulfur modification protein DndC</fullName>
    </submittedName>
</protein>
<dbReference type="NCBIfam" id="TIGR03183">
    <property type="entry name" value="DNA_S_dndC"/>
    <property type="match status" value="1"/>
</dbReference>
<dbReference type="InterPro" id="IPR050128">
    <property type="entry name" value="Sulfate_adenylyltrnsfr_sub2"/>
</dbReference>
<dbReference type="InterPro" id="IPR017598">
    <property type="entry name" value="SulphurTrfase_DndC"/>
</dbReference>
<organism evidence="2 3">
    <name type="scientific">Rubrivivax gelatinosus</name>
    <name type="common">Rhodocyclus gelatinosus</name>
    <name type="synonym">Rhodopseudomonas gelatinosa</name>
    <dbReference type="NCBI Taxonomy" id="28068"/>
    <lineage>
        <taxon>Bacteria</taxon>
        <taxon>Pseudomonadati</taxon>
        <taxon>Pseudomonadota</taxon>
        <taxon>Betaproteobacteria</taxon>
        <taxon>Burkholderiales</taxon>
        <taxon>Sphaerotilaceae</taxon>
        <taxon>Rubrivivax</taxon>
    </lineage>
</organism>
<evidence type="ECO:0000259" key="1">
    <source>
        <dbReference type="Pfam" id="PF01507"/>
    </source>
</evidence>
<reference evidence="2 3" key="1">
    <citation type="submission" date="2019-03" db="EMBL/GenBank/DDBJ databases">
        <title>Genomic Encyclopedia of Type Strains, Phase IV (KMG-IV): sequencing the most valuable type-strain genomes for metagenomic binning, comparative biology and taxonomic classification.</title>
        <authorList>
            <person name="Goeker M."/>
        </authorList>
    </citation>
    <scope>NUCLEOTIDE SEQUENCE [LARGE SCALE GENOMIC DNA]</scope>
    <source>
        <strain evidence="2 3">DSM 1709</strain>
    </source>
</reference>
<dbReference type="Proteomes" id="UP000295106">
    <property type="component" value="Unassembled WGS sequence"/>
</dbReference>
<evidence type="ECO:0000313" key="2">
    <source>
        <dbReference type="EMBL" id="TCP03382.1"/>
    </source>
</evidence>
<name>A0A4R2M9M9_RUBGE</name>
<dbReference type="InterPro" id="IPR014729">
    <property type="entry name" value="Rossmann-like_a/b/a_fold"/>
</dbReference>
<accession>A0A4R2M9M9</accession>
<evidence type="ECO:0000313" key="3">
    <source>
        <dbReference type="Proteomes" id="UP000295106"/>
    </source>
</evidence>
<gene>
    <name evidence="2" type="ORF">EV684_104103</name>
</gene>
<proteinExistence type="predicted"/>
<dbReference type="Gene3D" id="3.40.50.620">
    <property type="entry name" value="HUPs"/>
    <property type="match status" value="1"/>
</dbReference>
<dbReference type="OrthoDB" id="9774475at2"/>
<dbReference type="EMBL" id="SLXD01000004">
    <property type="protein sequence ID" value="TCP03382.1"/>
    <property type="molecule type" value="Genomic_DNA"/>
</dbReference>
<dbReference type="SUPFAM" id="SSF52402">
    <property type="entry name" value="Adenine nucleotide alpha hydrolases-like"/>
    <property type="match status" value="1"/>
</dbReference>
<dbReference type="GO" id="GO:0003824">
    <property type="term" value="F:catalytic activity"/>
    <property type="evidence" value="ECO:0007669"/>
    <property type="project" value="InterPro"/>
</dbReference>
<dbReference type="InterPro" id="IPR002500">
    <property type="entry name" value="PAPS_reduct_dom"/>
</dbReference>
<dbReference type="GeneID" id="99685760"/>
<dbReference type="PANTHER" id="PTHR43196">
    <property type="entry name" value="SULFATE ADENYLYLTRANSFERASE SUBUNIT 2"/>
    <property type="match status" value="1"/>
</dbReference>
<feature type="domain" description="Phosphoadenosine phosphosulphate reductase" evidence="1">
    <location>
        <begin position="23"/>
        <end position="208"/>
    </location>
</feature>
<dbReference type="NCBIfam" id="NF005316">
    <property type="entry name" value="PRK06850.1"/>
    <property type="match status" value="1"/>
</dbReference>